<accession>A0A8J2KFQ8</accession>
<evidence type="ECO:0000313" key="2">
    <source>
        <dbReference type="Proteomes" id="UP000708208"/>
    </source>
</evidence>
<sequence length="402" mass="46603">IAGLNLIQLVKAETFYFNKIQSLNIDIQRTLLKSGEKNQLSQKKSPWDLMESIGKIVLLLYILSSLTVHRVLSREKDLLKDVDRYLKEPLGAIKEGSLVGKYLNDFATPTKYIAYALGYYNVTVELESRVEALLELDYSKSLTQSAGYVLLELSKIVQKLRVIKLRSQDDYREVETEALKRFVTLTDAIHQQFEETKTLIEKDFRSVNKELKIWLEFQKKFTENWKNINKYGITLYEKEDEKTETLVSAYKVDSKIVMTTIQTLTGIYEAYVEIDRMVDKLEGQIAADKESGVFHKNYDNAYINIMKLDQALFGIVQGKNKTLSKFKKVSDAARNRMKSLVQEHDLKYVNTLQDIDILSQKVSKTVKTFQKYLRNKTFSNQRFDDEDLSSDAGIRNNNRIEL</sequence>
<organism evidence="1 2">
    <name type="scientific">Allacma fusca</name>
    <dbReference type="NCBI Taxonomy" id="39272"/>
    <lineage>
        <taxon>Eukaryota</taxon>
        <taxon>Metazoa</taxon>
        <taxon>Ecdysozoa</taxon>
        <taxon>Arthropoda</taxon>
        <taxon>Hexapoda</taxon>
        <taxon>Collembola</taxon>
        <taxon>Symphypleona</taxon>
        <taxon>Sminthuridae</taxon>
        <taxon>Allacma</taxon>
    </lineage>
</organism>
<name>A0A8J2KFQ8_9HEXA</name>
<evidence type="ECO:0000313" key="1">
    <source>
        <dbReference type="EMBL" id="CAG7785166.1"/>
    </source>
</evidence>
<keyword evidence="2" id="KW-1185">Reference proteome</keyword>
<reference evidence="1" key="1">
    <citation type="submission" date="2021-06" db="EMBL/GenBank/DDBJ databases">
        <authorList>
            <person name="Hodson N. C."/>
            <person name="Mongue J. A."/>
            <person name="Jaron S. K."/>
        </authorList>
    </citation>
    <scope>NUCLEOTIDE SEQUENCE</scope>
</reference>
<dbReference type="Proteomes" id="UP000708208">
    <property type="component" value="Unassembled WGS sequence"/>
</dbReference>
<protein>
    <submittedName>
        <fullName evidence="1">Uncharacterized protein</fullName>
    </submittedName>
</protein>
<feature type="non-terminal residue" evidence="1">
    <location>
        <position position="1"/>
    </location>
</feature>
<dbReference type="AlphaFoldDB" id="A0A8J2KFQ8"/>
<dbReference type="EMBL" id="CAJVCH010290690">
    <property type="protein sequence ID" value="CAG7785166.1"/>
    <property type="molecule type" value="Genomic_DNA"/>
</dbReference>
<proteinExistence type="predicted"/>
<gene>
    <name evidence="1" type="ORF">AFUS01_LOCUS23808</name>
</gene>
<comment type="caution">
    <text evidence="1">The sequence shown here is derived from an EMBL/GenBank/DDBJ whole genome shotgun (WGS) entry which is preliminary data.</text>
</comment>